<reference evidence="2 3" key="1">
    <citation type="submission" date="2020-08" db="EMBL/GenBank/DDBJ databases">
        <title>Complete Genome Sequence of Effusibacillus dendaii Strain skT53, Isolated from Farmland soil.</title>
        <authorList>
            <person name="Konishi T."/>
            <person name="Kawasaki H."/>
        </authorList>
    </citation>
    <scope>NUCLEOTIDE SEQUENCE [LARGE SCALE GENOMIC DNA]</scope>
    <source>
        <strain evidence="3">skT53</strain>
    </source>
</reference>
<dbReference type="Proteomes" id="UP000593802">
    <property type="component" value="Chromosome"/>
</dbReference>
<evidence type="ECO:0000256" key="1">
    <source>
        <dbReference type="SAM" id="Phobius"/>
    </source>
</evidence>
<organism evidence="2 3">
    <name type="scientific">Effusibacillus dendaii</name>
    <dbReference type="NCBI Taxonomy" id="2743772"/>
    <lineage>
        <taxon>Bacteria</taxon>
        <taxon>Bacillati</taxon>
        <taxon>Bacillota</taxon>
        <taxon>Bacilli</taxon>
        <taxon>Bacillales</taxon>
        <taxon>Alicyclobacillaceae</taxon>
        <taxon>Effusibacillus</taxon>
    </lineage>
</organism>
<sequence length="102" mass="11324">MVWCYAVIFFIALMIASFYREPVQTGDGAIAMAFGILISGAVRQIHPLLHYAGPYLAILLFTMVVRLCVGYGGKYCKEHSMNVILQTQFPVLPSAYGSPKYL</sequence>
<proteinExistence type="predicted"/>
<dbReference type="RefSeq" id="WP_200757041.1">
    <property type="nucleotide sequence ID" value="NZ_AP023366.1"/>
</dbReference>
<keyword evidence="3" id="KW-1185">Reference proteome</keyword>
<dbReference type="EMBL" id="AP023366">
    <property type="protein sequence ID" value="BCJ87250.1"/>
    <property type="molecule type" value="Genomic_DNA"/>
</dbReference>
<evidence type="ECO:0000313" key="3">
    <source>
        <dbReference type="Proteomes" id="UP000593802"/>
    </source>
</evidence>
<keyword evidence="1" id="KW-0472">Membrane</keyword>
<dbReference type="AlphaFoldDB" id="A0A7I8DFB6"/>
<protein>
    <submittedName>
        <fullName evidence="2">Uncharacterized protein</fullName>
    </submittedName>
</protein>
<keyword evidence="1" id="KW-0812">Transmembrane</keyword>
<accession>A0A7I8DFB6</accession>
<dbReference type="KEGG" id="eff:skT53_22350"/>
<feature type="transmembrane region" description="Helical" evidence="1">
    <location>
        <begin position="52"/>
        <end position="72"/>
    </location>
</feature>
<gene>
    <name evidence="2" type="ORF">skT53_22350</name>
</gene>
<name>A0A7I8DFB6_9BACL</name>
<keyword evidence="1" id="KW-1133">Transmembrane helix</keyword>
<evidence type="ECO:0000313" key="2">
    <source>
        <dbReference type="EMBL" id="BCJ87250.1"/>
    </source>
</evidence>